<proteinExistence type="predicted"/>
<dbReference type="AlphaFoldDB" id="A0A9E8N9Z4"/>
<keyword evidence="2" id="KW-1185">Reference proteome</keyword>
<dbReference type="KEGG" id="dpf:ON006_01460"/>
<dbReference type="InterPro" id="IPR032710">
    <property type="entry name" value="NTF2-like_dom_sf"/>
</dbReference>
<organism evidence="1 2">
    <name type="scientific">Dyadobacter pollutisoli</name>
    <dbReference type="NCBI Taxonomy" id="2910158"/>
    <lineage>
        <taxon>Bacteria</taxon>
        <taxon>Pseudomonadati</taxon>
        <taxon>Bacteroidota</taxon>
        <taxon>Cytophagia</taxon>
        <taxon>Cytophagales</taxon>
        <taxon>Spirosomataceae</taxon>
        <taxon>Dyadobacter</taxon>
    </lineage>
</organism>
<name>A0A9E8N9Z4_9BACT</name>
<dbReference type="RefSeq" id="WP_244823335.1">
    <property type="nucleotide sequence ID" value="NZ_CP112998.1"/>
</dbReference>
<dbReference type="Gene3D" id="3.10.450.50">
    <property type="match status" value="1"/>
</dbReference>
<sequence>MKLKFQKTFVAFMVSATTILSGTTCSTDRSEVGNYTAASSSYGILAEKSLDLLASFDLETWGTMLSDSVVYYFPDGDSKNSKKLTGKKALLTWWKNYIDNSGIRSMSIENASYLPIHVANEVRRGDISGTQVIAYFSNNMVYESGAVSVKMNFVIHFDENRMIDGYYTYYDRTPIIKILKEKSVPEQFAIIHKKRYQLKFTS</sequence>
<dbReference type="EMBL" id="CP112998">
    <property type="protein sequence ID" value="WAC12635.1"/>
    <property type="molecule type" value="Genomic_DNA"/>
</dbReference>
<protein>
    <submittedName>
        <fullName evidence="1">Nuclear transport factor 2 family protein</fullName>
    </submittedName>
</protein>
<dbReference type="Proteomes" id="UP001164653">
    <property type="component" value="Chromosome"/>
</dbReference>
<accession>A0A9E8N9Z4</accession>
<reference evidence="1" key="1">
    <citation type="submission" date="2022-11" db="EMBL/GenBank/DDBJ databases">
        <title>Dyadobacter pollutisoli sp. nov., isolated from plastic dumped soil.</title>
        <authorList>
            <person name="Kim J.M."/>
            <person name="Kim K.R."/>
            <person name="Lee J.K."/>
            <person name="Hao L."/>
            <person name="Jeon C.O."/>
        </authorList>
    </citation>
    <scope>NUCLEOTIDE SEQUENCE</scope>
    <source>
        <strain evidence="1">U1</strain>
    </source>
</reference>
<dbReference type="SUPFAM" id="SSF54427">
    <property type="entry name" value="NTF2-like"/>
    <property type="match status" value="1"/>
</dbReference>
<evidence type="ECO:0000313" key="1">
    <source>
        <dbReference type="EMBL" id="WAC12635.1"/>
    </source>
</evidence>
<gene>
    <name evidence="1" type="ORF">ON006_01460</name>
</gene>
<evidence type="ECO:0000313" key="2">
    <source>
        <dbReference type="Proteomes" id="UP001164653"/>
    </source>
</evidence>